<dbReference type="EC" id="2.7.1.39" evidence="3"/>
<accession>A0A1E3A569</accession>
<comment type="similarity">
    <text evidence="1">Belongs to the pseudomonas-type ThrB family.</text>
</comment>
<reference evidence="3 4" key="1">
    <citation type="submission" date="2016-07" db="EMBL/GenBank/DDBJ databases">
        <title>Characterization of isolates of Eisenbergiella tayi derived from blood cultures, using whole genome sequencing.</title>
        <authorList>
            <person name="Burdz T."/>
            <person name="Wiebe D."/>
            <person name="Huynh C."/>
            <person name="Bernard K."/>
        </authorList>
    </citation>
    <scope>NUCLEOTIDE SEQUENCE [LARGE SCALE GENOMIC DNA]</scope>
    <source>
        <strain evidence="3 4">NML 110608</strain>
    </source>
</reference>
<evidence type="ECO:0000313" key="3">
    <source>
        <dbReference type="EMBL" id="ODM03541.1"/>
    </source>
</evidence>
<dbReference type="Gene3D" id="3.90.1200.10">
    <property type="match status" value="1"/>
</dbReference>
<dbReference type="Proteomes" id="UP000094067">
    <property type="component" value="Unassembled WGS sequence"/>
</dbReference>
<keyword evidence="3" id="KW-0418">Kinase</keyword>
<dbReference type="GO" id="GO:0009088">
    <property type="term" value="P:threonine biosynthetic process"/>
    <property type="evidence" value="ECO:0007669"/>
    <property type="project" value="TreeGrafter"/>
</dbReference>
<dbReference type="InterPro" id="IPR002575">
    <property type="entry name" value="Aminoglycoside_PTrfase"/>
</dbReference>
<dbReference type="Pfam" id="PF01636">
    <property type="entry name" value="APH"/>
    <property type="match status" value="1"/>
</dbReference>
<feature type="domain" description="Aminoglycoside phosphotransferase" evidence="2">
    <location>
        <begin position="34"/>
        <end position="235"/>
    </location>
</feature>
<keyword evidence="3" id="KW-0808">Transferase</keyword>
<dbReference type="RefSeq" id="WP_069153986.1">
    <property type="nucleotide sequence ID" value="NZ_MCGH01000003.1"/>
</dbReference>
<gene>
    <name evidence="3" type="primary">thrB_1</name>
    <name evidence="3" type="ORF">BEI61_04339</name>
</gene>
<evidence type="ECO:0000256" key="1">
    <source>
        <dbReference type="ARBA" id="ARBA00038240"/>
    </source>
</evidence>
<dbReference type="AlphaFoldDB" id="A0A1E3A569"/>
<protein>
    <submittedName>
        <fullName evidence="3">Homoserine kinase</fullName>
        <ecNumber evidence="3">2.7.1.39</ecNumber>
    </submittedName>
</protein>
<comment type="caution">
    <text evidence="3">The sequence shown here is derived from an EMBL/GenBank/DDBJ whole genome shotgun (WGS) entry which is preliminary data.</text>
</comment>
<dbReference type="InterPro" id="IPR050249">
    <property type="entry name" value="Pseudomonas-type_ThrB"/>
</dbReference>
<sequence>MISDYLLGAAADSYGFDRASCRFITYGREKNKQMYTFDKNKKPYVLRIIKNPADSIGQTKAEMDWLLYLAQKGVTVPSPLKTERGELAFSAEENGETCFISASRRMDGLRWDKNDPKLWNKSVFYNWGKTVGNMHRFTRDYTPGDGMEKRHEFSIRSMISENIKAFPTVNKIAENLLKEIEALPKDKDSYGLIHNDLHPGNFLIDGERIHLIDFDDCMYSWYAFDIGNALYLALWLGRNNDAGKYFTNEIIEYFLKGYLSVNPMSDFWLSKIPFFMMACKIALFSLGCDCEEPGNTLSEDTQKERVRSIENNVLFTGCMADYSLFRNK</sequence>
<evidence type="ECO:0000313" key="4">
    <source>
        <dbReference type="Proteomes" id="UP000094067"/>
    </source>
</evidence>
<proteinExistence type="inferred from homology"/>
<dbReference type="SUPFAM" id="SSF56112">
    <property type="entry name" value="Protein kinase-like (PK-like)"/>
    <property type="match status" value="1"/>
</dbReference>
<dbReference type="InterPro" id="IPR011009">
    <property type="entry name" value="Kinase-like_dom_sf"/>
</dbReference>
<dbReference type="PANTHER" id="PTHR21064:SF6">
    <property type="entry name" value="AMINOGLYCOSIDE PHOSPHOTRANSFERASE DOMAIN-CONTAINING PROTEIN"/>
    <property type="match status" value="1"/>
</dbReference>
<dbReference type="GO" id="GO:0004413">
    <property type="term" value="F:homoserine kinase activity"/>
    <property type="evidence" value="ECO:0007669"/>
    <property type="project" value="UniProtKB-EC"/>
</dbReference>
<dbReference type="EMBL" id="MCGH01000003">
    <property type="protein sequence ID" value="ODM03541.1"/>
    <property type="molecule type" value="Genomic_DNA"/>
</dbReference>
<dbReference type="Gene3D" id="3.30.200.20">
    <property type="entry name" value="Phosphorylase Kinase, domain 1"/>
    <property type="match status" value="1"/>
</dbReference>
<organism evidence="3 4">
    <name type="scientific">Eisenbergiella tayi</name>
    <dbReference type="NCBI Taxonomy" id="1432052"/>
    <lineage>
        <taxon>Bacteria</taxon>
        <taxon>Bacillati</taxon>
        <taxon>Bacillota</taxon>
        <taxon>Clostridia</taxon>
        <taxon>Lachnospirales</taxon>
        <taxon>Lachnospiraceae</taxon>
        <taxon>Eisenbergiella</taxon>
    </lineage>
</organism>
<name>A0A1E3A569_9FIRM</name>
<dbReference type="PANTHER" id="PTHR21064">
    <property type="entry name" value="AMINOGLYCOSIDE PHOSPHOTRANSFERASE DOMAIN-CONTAINING PROTEIN-RELATED"/>
    <property type="match status" value="1"/>
</dbReference>
<evidence type="ECO:0000259" key="2">
    <source>
        <dbReference type="Pfam" id="PF01636"/>
    </source>
</evidence>